<comment type="caution">
    <text evidence="1">The sequence shown here is derived from an EMBL/GenBank/DDBJ whole genome shotgun (WGS) entry which is preliminary data.</text>
</comment>
<name>A0A918BNZ4_9ACTN</name>
<evidence type="ECO:0000313" key="1">
    <source>
        <dbReference type="EMBL" id="GGQ79133.1"/>
    </source>
</evidence>
<dbReference type="Pfam" id="PF14124">
    <property type="entry name" value="DUF4291"/>
    <property type="match status" value="1"/>
</dbReference>
<dbReference type="InterPro" id="IPR025633">
    <property type="entry name" value="DUF4291"/>
</dbReference>
<gene>
    <name evidence="1" type="ORF">GCM10010145_56070</name>
</gene>
<dbReference type="PANTHER" id="PTHR38567">
    <property type="entry name" value="DUF4291 DOMAIN-CONTAINING PROTEIN"/>
    <property type="match status" value="1"/>
</dbReference>
<accession>A0A918BNZ4</accession>
<proteinExistence type="predicted"/>
<dbReference type="PANTHER" id="PTHR38567:SF1">
    <property type="entry name" value="DUF4291 DOMAIN-CONTAINING PROTEIN"/>
    <property type="match status" value="1"/>
</dbReference>
<reference evidence="1" key="1">
    <citation type="journal article" date="2014" name="Int. J. Syst. Evol. Microbiol.">
        <title>Complete genome sequence of Corynebacterium casei LMG S-19264T (=DSM 44701T), isolated from a smear-ripened cheese.</title>
        <authorList>
            <consortium name="US DOE Joint Genome Institute (JGI-PGF)"/>
            <person name="Walter F."/>
            <person name="Albersmeier A."/>
            <person name="Kalinowski J."/>
            <person name="Ruckert C."/>
        </authorList>
    </citation>
    <scope>NUCLEOTIDE SEQUENCE</scope>
    <source>
        <strain evidence="1">JCM 3131</strain>
    </source>
</reference>
<keyword evidence="2" id="KW-1185">Reference proteome</keyword>
<sequence length="254" mass="29074">MRAGDDLRQWATGGRGSFRVRRGRPAGPAAGIFAGRGRRDRPILSPVNDQPIPQEPPFRIRARYTGSTVTVYQAYAPRIGRAAARTGRFPPAWKRDRMTWIKPSFLWMMYRCGWGLKENQETVLAVEITREGFHWALRNSCLSHHVPALHGDERAWRQALRRSPVRVQWDPERDLRLNPLPYRSLQLGLSGEAAARYADEWIVGIEDVTPLAREIHGLVGRRELDHAARLLPVERPYPVDDGLTAHLRQADDRR</sequence>
<dbReference type="AlphaFoldDB" id="A0A918BNZ4"/>
<organism evidence="1 2">
    <name type="scientific">Streptomyces ruber</name>
    <dbReference type="NCBI Taxonomy" id="83378"/>
    <lineage>
        <taxon>Bacteria</taxon>
        <taxon>Bacillati</taxon>
        <taxon>Actinomycetota</taxon>
        <taxon>Actinomycetes</taxon>
        <taxon>Kitasatosporales</taxon>
        <taxon>Streptomycetaceae</taxon>
        <taxon>Streptomyces</taxon>
    </lineage>
</organism>
<dbReference type="EMBL" id="BMQK01000016">
    <property type="protein sequence ID" value="GGQ79133.1"/>
    <property type="molecule type" value="Genomic_DNA"/>
</dbReference>
<dbReference type="Proteomes" id="UP000620156">
    <property type="component" value="Unassembled WGS sequence"/>
</dbReference>
<reference evidence="1" key="2">
    <citation type="submission" date="2020-09" db="EMBL/GenBank/DDBJ databases">
        <authorList>
            <person name="Sun Q."/>
            <person name="Ohkuma M."/>
        </authorList>
    </citation>
    <scope>NUCLEOTIDE SEQUENCE</scope>
    <source>
        <strain evidence="1">JCM 3131</strain>
    </source>
</reference>
<protein>
    <recommendedName>
        <fullName evidence="3">DUF4291 domain-containing protein</fullName>
    </recommendedName>
</protein>
<evidence type="ECO:0008006" key="3">
    <source>
        <dbReference type="Google" id="ProtNLM"/>
    </source>
</evidence>
<evidence type="ECO:0000313" key="2">
    <source>
        <dbReference type="Proteomes" id="UP000620156"/>
    </source>
</evidence>